<evidence type="ECO:0000259" key="1">
    <source>
        <dbReference type="Pfam" id="PF01979"/>
    </source>
</evidence>
<accession>A0A8H3FKZ6</accession>
<keyword evidence="3" id="KW-1185">Reference proteome</keyword>
<gene>
    <name evidence="2" type="ORF">GOMPHAMPRED_004151</name>
</gene>
<dbReference type="Gene3D" id="2.30.40.10">
    <property type="entry name" value="Urease, subunit C, domain 1"/>
    <property type="match status" value="1"/>
</dbReference>
<dbReference type="PANTHER" id="PTHR43135:SF3">
    <property type="entry name" value="ALPHA-D-RIBOSE 1-METHYLPHOSPHONATE 5-TRIPHOSPHATE DIPHOSPHATASE"/>
    <property type="match status" value="1"/>
</dbReference>
<protein>
    <recommendedName>
        <fullName evidence="1">Amidohydrolase-related domain-containing protein</fullName>
    </recommendedName>
</protein>
<dbReference type="Gene3D" id="3.30.110.90">
    <property type="entry name" value="Amidohydrolase"/>
    <property type="match status" value="1"/>
</dbReference>
<dbReference type="PANTHER" id="PTHR43135">
    <property type="entry name" value="ALPHA-D-RIBOSE 1-METHYLPHOSPHONATE 5-TRIPHOSPHATE DIPHOSPHATASE"/>
    <property type="match status" value="1"/>
</dbReference>
<dbReference type="Gene3D" id="1.20.58.520">
    <property type="entry name" value="Amidohydrolase"/>
    <property type="match status" value="1"/>
</dbReference>
<reference evidence="2" key="1">
    <citation type="submission" date="2021-03" db="EMBL/GenBank/DDBJ databases">
        <authorList>
            <person name="Tagirdzhanova G."/>
        </authorList>
    </citation>
    <scope>NUCLEOTIDE SEQUENCE</scope>
</reference>
<evidence type="ECO:0000313" key="3">
    <source>
        <dbReference type="Proteomes" id="UP000664169"/>
    </source>
</evidence>
<proteinExistence type="predicted"/>
<evidence type="ECO:0000313" key="2">
    <source>
        <dbReference type="EMBL" id="CAF9926493.1"/>
    </source>
</evidence>
<dbReference type="OrthoDB" id="5595695at2759"/>
<sequence length="370" mass="39756">MDFSLIAQANNARKATKVDSPQTLRLENVQVFDGQKFIGPTTISIHQGQIVDDLPASDKLNCSGKYLVPGLIDAHSHPILLKDLEALTRHGITTTMSMAGFNEEHMASLKGQQGLVDVIGAGLPATAPGSKHAAMPFWPKDELLTEPGQADLFVQKQIRKGADFIKILSDIPGLSQDVVSACVDAAREHKKLSVVHAASLDTARIAMNAKCDQMHHCPLDGVFTSEDLKLLQSNRTVVCPTLFMMQSVLNNMKGRGTYENSRDCVTALQKAGITILCGTDANEAPGSPARVPYGSSIHQELELLVDAGLTPAQALESATLLPARHFNLNDRGVIAPGYRADLVLLTANPLEDITATKMIEKVWAGGIQVV</sequence>
<dbReference type="AlphaFoldDB" id="A0A8H3FKZ6"/>
<dbReference type="SUPFAM" id="SSF51556">
    <property type="entry name" value="Metallo-dependent hydrolases"/>
    <property type="match status" value="1"/>
</dbReference>
<dbReference type="InterPro" id="IPR051781">
    <property type="entry name" value="Metallo-dep_Hydrolase"/>
</dbReference>
<dbReference type="InterPro" id="IPR032466">
    <property type="entry name" value="Metal_Hydrolase"/>
</dbReference>
<feature type="domain" description="Amidohydrolase-related" evidence="1">
    <location>
        <begin position="66"/>
        <end position="366"/>
    </location>
</feature>
<dbReference type="Pfam" id="PF01979">
    <property type="entry name" value="Amidohydro_1"/>
    <property type="match status" value="1"/>
</dbReference>
<dbReference type="InterPro" id="IPR011059">
    <property type="entry name" value="Metal-dep_hydrolase_composite"/>
</dbReference>
<organism evidence="2 3">
    <name type="scientific">Gomphillus americanus</name>
    <dbReference type="NCBI Taxonomy" id="1940652"/>
    <lineage>
        <taxon>Eukaryota</taxon>
        <taxon>Fungi</taxon>
        <taxon>Dikarya</taxon>
        <taxon>Ascomycota</taxon>
        <taxon>Pezizomycotina</taxon>
        <taxon>Lecanoromycetes</taxon>
        <taxon>OSLEUM clade</taxon>
        <taxon>Ostropomycetidae</taxon>
        <taxon>Ostropales</taxon>
        <taxon>Graphidaceae</taxon>
        <taxon>Gomphilloideae</taxon>
        <taxon>Gomphillus</taxon>
    </lineage>
</organism>
<dbReference type="InterPro" id="IPR006680">
    <property type="entry name" value="Amidohydro-rel"/>
</dbReference>
<dbReference type="Gene3D" id="3.40.50.10910">
    <property type="entry name" value="Amidohydrolase"/>
    <property type="match status" value="1"/>
</dbReference>
<comment type="caution">
    <text evidence="2">The sequence shown here is derived from an EMBL/GenBank/DDBJ whole genome shotgun (WGS) entry which is preliminary data.</text>
</comment>
<dbReference type="GO" id="GO:0016810">
    <property type="term" value="F:hydrolase activity, acting on carbon-nitrogen (but not peptide) bonds"/>
    <property type="evidence" value="ECO:0007669"/>
    <property type="project" value="InterPro"/>
</dbReference>
<name>A0A8H3FKZ6_9LECA</name>
<dbReference type="SUPFAM" id="SSF51338">
    <property type="entry name" value="Composite domain of metallo-dependent hydrolases"/>
    <property type="match status" value="1"/>
</dbReference>
<dbReference type="Proteomes" id="UP000664169">
    <property type="component" value="Unassembled WGS sequence"/>
</dbReference>
<dbReference type="EMBL" id="CAJPDQ010000025">
    <property type="protein sequence ID" value="CAF9926493.1"/>
    <property type="molecule type" value="Genomic_DNA"/>
</dbReference>